<keyword evidence="2" id="KW-1185">Reference proteome</keyword>
<dbReference type="GO" id="GO:0009696">
    <property type="term" value="P:salicylic acid metabolic process"/>
    <property type="evidence" value="ECO:0007669"/>
    <property type="project" value="TreeGrafter"/>
</dbReference>
<accession>A0A6P6VB84</accession>
<name>A0A6P6VB84_COFAR</name>
<dbReference type="Pfam" id="PF00561">
    <property type="entry name" value="Abhydrolase_1"/>
    <property type="match status" value="1"/>
</dbReference>
<evidence type="ECO:0000313" key="2">
    <source>
        <dbReference type="Proteomes" id="UP001652660"/>
    </source>
</evidence>
<dbReference type="InterPro" id="IPR029058">
    <property type="entry name" value="AB_hydrolase_fold"/>
</dbReference>
<dbReference type="RefSeq" id="XP_027099222.1">
    <property type="nucleotide sequence ID" value="XM_027243421.1"/>
</dbReference>
<evidence type="ECO:0000259" key="1">
    <source>
        <dbReference type="Pfam" id="PF00561"/>
    </source>
</evidence>
<dbReference type="Proteomes" id="UP001652660">
    <property type="component" value="Chromosome 11e"/>
</dbReference>
<dbReference type="GO" id="GO:0080032">
    <property type="term" value="F:methyl jasmonate esterase activity"/>
    <property type="evidence" value="ECO:0007669"/>
    <property type="project" value="TreeGrafter"/>
</dbReference>
<protein>
    <submittedName>
        <fullName evidence="3">Methylesterase 10-like</fullName>
    </submittedName>
</protein>
<dbReference type="SUPFAM" id="SSF53474">
    <property type="entry name" value="alpha/beta-Hydrolases"/>
    <property type="match status" value="1"/>
</dbReference>
<reference evidence="2" key="1">
    <citation type="journal article" date="2025" name="Foods">
        <title>Unveiling the Microbial Signatures of Arabica Coffee Cherries: Insights into Ripeness Specific Diversity, Functional Traits, and Implications for Quality and Safety.</title>
        <authorList>
            <consortium name="RefSeq"/>
            <person name="Tenea G.N."/>
            <person name="Cifuentes V."/>
            <person name="Reyes P."/>
            <person name="Cevallos-Vallejos M."/>
        </authorList>
    </citation>
    <scope>NUCLEOTIDE SEQUENCE [LARGE SCALE GENOMIC DNA]</scope>
</reference>
<gene>
    <name evidence="3" type="primary">LOC113718520</name>
</gene>
<dbReference type="Gene3D" id="3.40.50.1820">
    <property type="entry name" value="alpha/beta hydrolase"/>
    <property type="match status" value="1"/>
</dbReference>
<dbReference type="PANTHER" id="PTHR10992:SF943">
    <property type="entry name" value="METHYLESTERASE 10"/>
    <property type="match status" value="1"/>
</dbReference>
<proteinExistence type="predicted"/>
<dbReference type="InterPro" id="IPR000073">
    <property type="entry name" value="AB_hydrolase_1"/>
</dbReference>
<reference evidence="3" key="2">
    <citation type="submission" date="2025-08" db="UniProtKB">
        <authorList>
            <consortium name="RefSeq"/>
        </authorList>
    </citation>
    <scope>IDENTIFICATION</scope>
    <source>
        <tissue evidence="3">Leaves</tissue>
    </source>
</reference>
<dbReference type="GeneID" id="113718520"/>
<sequence>MGISCHQVTALDLGACGVHPKRIEEIASMSDYVKPLMDFMASLSDEEKFALVGHSYGGLCISLAMQSFPRKISVAVFVSAYLPHFKEPPVVFIQEVVNENYLKRTPMEAVMGGKFTFDQGDGNLPNSVVLGSDYIAKMYQPCAIEDIELAKMLVRPHPFFIEDMAKESLLTEEKYGSIKRDFVLCEDDQVVGERISEVYDRT</sequence>
<organism evidence="2 3">
    <name type="scientific">Coffea arabica</name>
    <name type="common">Arabian coffee</name>
    <dbReference type="NCBI Taxonomy" id="13443"/>
    <lineage>
        <taxon>Eukaryota</taxon>
        <taxon>Viridiplantae</taxon>
        <taxon>Streptophyta</taxon>
        <taxon>Embryophyta</taxon>
        <taxon>Tracheophyta</taxon>
        <taxon>Spermatophyta</taxon>
        <taxon>Magnoliopsida</taxon>
        <taxon>eudicotyledons</taxon>
        <taxon>Gunneridae</taxon>
        <taxon>Pentapetalae</taxon>
        <taxon>asterids</taxon>
        <taxon>lamiids</taxon>
        <taxon>Gentianales</taxon>
        <taxon>Rubiaceae</taxon>
        <taxon>Ixoroideae</taxon>
        <taxon>Gardenieae complex</taxon>
        <taxon>Bertiereae - Coffeeae clade</taxon>
        <taxon>Coffeeae</taxon>
        <taxon>Coffea</taxon>
    </lineage>
</organism>
<dbReference type="AlphaFoldDB" id="A0A6P6VB84"/>
<dbReference type="InterPro" id="IPR045889">
    <property type="entry name" value="MES/HNL"/>
</dbReference>
<dbReference type="GO" id="GO:0009694">
    <property type="term" value="P:jasmonic acid metabolic process"/>
    <property type="evidence" value="ECO:0007669"/>
    <property type="project" value="TreeGrafter"/>
</dbReference>
<dbReference type="PANTHER" id="PTHR10992">
    <property type="entry name" value="METHYLESTERASE FAMILY MEMBER"/>
    <property type="match status" value="1"/>
</dbReference>
<dbReference type="OrthoDB" id="408373at2759"/>
<feature type="domain" description="AB hydrolase-1" evidence="1">
    <location>
        <begin position="6"/>
        <end position="197"/>
    </location>
</feature>
<dbReference type="GO" id="GO:0080031">
    <property type="term" value="F:methyl salicylate esterase activity"/>
    <property type="evidence" value="ECO:0007669"/>
    <property type="project" value="TreeGrafter"/>
</dbReference>
<dbReference type="GO" id="GO:0080030">
    <property type="term" value="F:methyl indole-3-acetate esterase activity"/>
    <property type="evidence" value="ECO:0007669"/>
    <property type="project" value="TreeGrafter"/>
</dbReference>
<evidence type="ECO:0000313" key="3">
    <source>
        <dbReference type="RefSeq" id="XP_027099222.1"/>
    </source>
</evidence>